<keyword evidence="3" id="KW-0804">Transcription</keyword>
<feature type="transmembrane region" description="Helical" evidence="4">
    <location>
        <begin position="125"/>
        <end position="143"/>
    </location>
</feature>
<keyword evidence="4" id="KW-1133">Transmembrane helix</keyword>
<dbReference type="Gene3D" id="1.10.10.60">
    <property type="entry name" value="Homeodomain-like"/>
    <property type="match status" value="2"/>
</dbReference>
<protein>
    <submittedName>
        <fullName evidence="6">Helix-turn-helix domain-containing protein</fullName>
    </submittedName>
</protein>
<dbReference type="SMART" id="SM00342">
    <property type="entry name" value="HTH_ARAC"/>
    <property type="match status" value="1"/>
</dbReference>
<evidence type="ECO:0000256" key="4">
    <source>
        <dbReference type="SAM" id="Phobius"/>
    </source>
</evidence>
<dbReference type="PANTHER" id="PTHR43280:SF29">
    <property type="entry name" value="ARAC-FAMILY TRANSCRIPTIONAL REGULATOR"/>
    <property type="match status" value="1"/>
</dbReference>
<keyword evidence="2" id="KW-0238">DNA-binding</keyword>
<name>A0ABY2WFU2_9FLAO</name>
<feature type="transmembrane region" description="Helical" evidence="4">
    <location>
        <begin position="6"/>
        <end position="24"/>
    </location>
</feature>
<proteinExistence type="predicted"/>
<evidence type="ECO:0000313" key="6">
    <source>
        <dbReference type="EMBL" id="TMU50387.1"/>
    </source>
</evidence>
<dbReference type="SUPFAM" id="SSF46689">
    <property type="entry name" value="Homeodomain-like"/>
    <property type="match status" value="1"/>
</dbReference>
<evidence type="ECO:0000256" key="3">
    <source>
        <dbReference type="ARBA" id="ARBA00023163"/>
    </source>
</evidence>
<feature type="transmembrane region" description="Helical" evidence="4">
    <location>
        <begin position="193"/>
        <end position="211"/>
    </location>
</feature>
<feature type="transmembrane region" description="Helical" evidence="4">
    <location>
        <begin position="67"/>
        <end position="85"/>
    </location>
</feature>
<dbReference type="InterPro" id="IPR018062">
    <property type="entry name" value="HTH_AraC-typ_CS"/>
</dbReference>
<keyword evidence="7" id="KW-1185">Reference proteome</keyword>
<gene>
    <name evidence="6" type="ORF">FGG15_19765</name>
</gene>
<dbReference type="EMBL" id="VCNI01000008">
    <property type="protein sequence ID" value="TMU50387.1"/>
    <property type="molecule type" value="Genomic_DNA"/>
</dbReference>
<keyword evidence="4" id="KW-0812">Transmembrane</keyword>
<dbReference type="Proteomes" id="UP000751614">
    <property type="component" value="Unassembled WGS sequence"/>
</dbReference>
<dbReference type="InterPro" id="IPR009057">
    <property type="entry name" value="Homeodomain-like_sf"/>
</dbReference>
<dbReference type="Pfam" id="PF12833">
    <property type="entry name" value="HTH_18"/>
    <property type="match status" value="1"/>
</dbReference>
<feature type="transmembrane region" description="Helical" evidence="4">
    <location>
        <begin position="97"/>
        <end position="113"/>
    </location>
</feature>
<organism evidence="6 7">
    <name type="scientific">Flagellimonas algicola</name>
    <dbReference type="NCBI Taxonomy" id="2583815"/>
    <lineage>
        <taxon>Bacteria</taxon>
        <taxon>Pseudomonadati</taxon>
        <taxon>Bacteroidota</taxon>
        <taxon>Flavobacteriia</taxon>
        <taxon>Flavobacteriales</taxon>
        <taxon>Flavobacteriaceae</taxon>
        <taxon>Flagellimonas</taxon>
    </lineage>
</organism>
<dbReference type="InterPro" id="IPR018060">
    <property type="entry name" value="HTH_AraC"/>
</dbReference>
<keyword evidence="1" id="KW-0805">Transcription regulation</keyword>
<evidence type="ECO:0000259" key="5">
    <source>
        <dbReference type="PROSITE" id="PS01124"/>
    </source>
</evidence>
<dbReference type="PROSITE" id="PS01124">
    <property type="entry name" value="HTH_ARAC_FAMILY_2"/>
    <property type="match status" value="1"/>
</dbReference>
<evidence type="ECO:0000256" key="1">
    <source>
        <dbReference type="ARBA" id="ARBA00023015"/>
    </source>
</evidence>
<dbReference type="PANTHER" id="PTHR43280">
    <property type="entry name" value="ARAC-FAMILY TRANSCRIPTIONAL REGULATOR"/>
    <property type="match status" value="1"/>
</dbReference>
<dbReference type="PROSITE" id="PS00041">
    <property type="entry name" value="HTH_ARAC_FAMILY_1"/>
    <property type="match status" value="1"/>
</dbReference>
<evidence type="ECO:0000313" key="7">
    <source>
        <dbReference type="Proteomes" id="UP000751614"/>
    </source>
</evidence>
<reference evidence="6 7" key="1">
    <citation type="submission" date="2019-05" db="EMBL/GenBank/DDBJ databases">
        <title>Flagellimonas sp. AsT0115, sp. nov., isolated from a marine red algae, Asparagopsis taxiformis.</title>
        <authorList>
            <person name="Kim J."/>
            <person name="Jeong S.E."/>
            <person name="Jeon C.O."/>
        </authorList>
    </citation>
    <scope>NUCLEOTIDE SEQUENCE [LARGE SCALE GENOMIC DNA]</scope>
    <source>
        <strain evidence="6 7">AsT0115</strain>
    </source>
</reference>
<keyword evidence="4" id="KW-0472">Membrane</keyword>
<feature type="domain" description="HTH araC/xylS-type" evidence="5">
    <location>
        <begin position="264"/>
        <end position="358"/>
    </location>
</feature>
<comment type="caution">
    <text evidence="6">The sequence shown here is derived from an EMBL/GenBank/DDBJ whole genome shotgun (WGS) entry which is preliminary data.</text>
</comment>
<evidence type="ECO:0000256" key="2">
    <source>
        <dbReference type="ARBA" id="ARBA00023125"/>
    </source>
</evidence>
<feature type="transmembrane region" description="Helical" evidence="4">
    <location>
        <begin position="31"/>
        <end position="47"/>
    </location>
</feature>
<sequence length="360" mass="42011">MLLFVQILIFSSLILTSFLSITNPRKVNRKANMWFGIMLLIWSSFWYEEVLVVSGFEINSPWVHSTIYFFQFISSQVLYISVIFFTNPNYRFKTKDLLFLVVPAIYATLLFFQNELSSDFKPIRLILLFLHSLFYNFISYLRIRRHRKKTENFSSNPQEINLQWLEYIILALLIIAVSTAILNLAFYEHPINPYLALATLITIFFIGYGLSKQKEIFPIDQKQRKDVLALNEQGIYGIKKRKLFSEEKLVELKSKINTHMIEREPHLDNDINLAGLSDQLELSPHQLSYVINNGFNENFYHFINRHRVDKAKSLLSGTISDKYSILGIAFESGFNSKTSFNTAFKNVTGQTPSEFKKKQS</sequence>
<accession>A0ABY2WFU2</accession>
<feature type="transmembrane region" description="Helical" evidence="4">
    <location>
        <begin position="164"/>
        <end position="187"/>
    </location>
</feature>